<organism evidence="2 3">
    <name type="scientific">Paenibacillus xerothermodurans</name>
    <dbReference type="NCBI Taxonomy" id="1977292"/>
    <lineage>
        <taxon>Bacteria</taxon>
        <taxon>Bacillati</taxon>
        <taxon>Bacillota</taxon>
        <taxon>Bacilli</taxon>
        <taxon>Bacillales</taxon>
        <taxon>Paenibacillaceae</taxon>
        <taxon>Paenibacillus</taxon>
    </lineage>
</organism>
<accession>A0A2W1NN48</accession>
<proteinExistence type="predicted"/>
<comment type="caution">
    <text evidence="2">The sequence shown here is derived from an EMBL/GenBank/DDBJ whole genome shotgun (WGS) entry which is preliminary data.</text>
</comment>
<evidence type="ECO:0000256" key="1">
    <source>
        <dbReference type="SAM" id="MobiDB-lite"/>
    </source>
</evidence>
<dbReference type="OrthoDB" id="2433584at2"/>
<dbReference type="AlphaFoldDB" id="A0A2W1NN48"/>
<feature type="region of interest" description="Disordered" evidence="1">
    <location>
        <begin position="93"/>
        <end position="172"/>
    </location>
</feature>
<name>A0A2W1NN48_PAEXE</name>
<dbReference type="Pfam" id="PF11079">
    <property type="entry name" value="YqhG"/>
    <property type="match status" value="2"/>
</dbReference>
<dbReference type="Proteomes" id="UP000214746">
    <property type="component" value="Unassembled WGS sequence"/>
</dbReference>
<reference evidence="2" key="1">
    <citation type="submission" date="2018-06" db="EMBL/GenBank/DDBJ databases">
        <title>Paenibacillus xerothermodurans sp. nov. an extremely dry heat resistant spore forming bacterium isolated from the soil of Cape Canaveral, Florida.</title>
        <authorList>
            <person name="Seuylemezian A."/>
            <person name="Kaur N."/>
            <person name="Patil P."/>
            <person name="Patil P."/>
            <person name="Mayilraj S."/>
            <person name="Vaishampayan P."/>
        </authorList>
    </citation>
    <scope>NUCLEOTIDE SEQUENCE [LARGE SCALE GENOMIC DNA]</scope>
    <source>
        <strain evidence="2">ATCC 27380</strain>
    </source>
</reference>
<protein>
    <submittedName>
        <fullName evidence="2">Uncharacterized protein</fullName>
    </submittedName>
</protein>
<feature type="compositionally biased region" description="Low complexity" evidence="1">
    <location>
        <begin position="124"/>
        <end position="169"/>
    </location>
</feature>
<dbReference type="RefSeq" id="WP_089199775.1">
    <property type="nucleotide sequence ID" value="NZ_NHRJ02000004.1"/>
</dbReference>
<evidence type="ECO:0000313" key="2">
    <source>
        <dbReference type="EMBL" id="PZE20915.1"/>
    </source>
</evidence>
<dbReference type="EMBL" id="NHRJ02000004">
    <property type="protein sequence ID" value="PZE20915.1"/>
    <property type="molecule type" value="Genomic_DNA"/>
</dbReference>
<feature type="compositionally biased region" description="Low complexity" evidence="1">
    <location>
        <begin position="106"/>
        <end position="116"/>
    </location>
</feature>
<keyword evidence="3" id="KW-1185">Reference proteome</keyword>
<evidence type="ECO:0000313" key="3">
    <source>
        <dbReference type="Proteomes" id="UP000214746"/>
    </source>
</evidence>
<dbReference type="InterPro" id="IPR024562">
    <property type="entry name" value="YqhG"/>
</dbReference>
<gene>
    <name evidence="2" type="ORF">CBW46_009485</name>
</gene>
<sequence length="392" mass="43142">MNSAQIRQFVMRYLEAEQCDVIDKHPAYVTVKLSPSADRELTFRPYYWNFVEATGAPAETMTFTFIFDPEGHNAATQAAGRPGVDRLGMPLQMNPVGTPGAGGPGAPHAAATQPHAGGPPTPGVGPASSGAPSAAPGSHAHGTAGAHAAGHEPAGSGAVSAGSPAGQPAQPDGILSQYFGFVPTQVVPRIPKDEVTFGSQRLEQIFGIVRNKGRYVHLYEQFQPEQKSAATVPYDNWFQVNFKVELACDMKRSELHSLGIHLVTGEIREHFQELLQRKSLTPRLPAQVFIVPDRIALPRAVIYLEEYLENKFKTYDQTWAAEAALRLEDELARVRGYYETLIQNAEPDARPEVEAQYANRKHELEWQYRPRIQISVINCGLFHLRLESKPNN</sequence>